<reference evidence="1 2" key="1">
    <citation type="journal article" date="2022" name="Front. Cell. Infect. Microbiol.">
        <title>The Genomes of Two Strains of Taenia crassiceps the Animal Model for the Study of Human Cysticercosis.</title>
        <authorList>
            <person name="Bobes R.J."/>
            <person name="Estrada K."/>
            <person name="Rios-Valencia D.G."/>
            <person name="Calderon-Gallegos A."/>
            <person name="de la Torre P."/>
            <person name="Carrero J.C."/>
            <person name="Sanchez-Flores A."/>
            <person name="Laclette J.P."/>
        </authorList>
    </citation>
    <scope>NUCLEOTIDE SEQUENCE [LARGE SCALE GENOMIC DNA]</scope>
    <source>
        <strain evidence="1">WFUcys</strain>
    </source>
</reference>
<comment type="caution">
    <text evidence="1">The sequence shown here is derived from an EMBL/GenBank/DDBJ whole genome shotgun (WGS) entry which is preliminary data.</text>
</comment>
<dbReference type="EMBL" id="JAKROA010000004">
    <property type="protein sequence ID" value="KAL5108155.1"/>
    <property type="molecule type" value="Genomic_DNA"/>
</dbReference>
<accession>A0ABR4QES0</accession>
<proteinExistence type="predicted"/>
<sequence>MAKLQLPLQPYPNECCIFGHALTKEVGGESCLKLPKERLHLIRRRFQRCEQKLCCSRCQLSQEAYFTCHCLKPIPTKTDSRPKRVWVSANSIRDNLVATFTNCLRFATAIKGLVP</sequence>
<dbReference type="Proteomes" id="UP001651158">
    <property type="component" value="Unassembled WGS sequence"/>
</dbReference>
<evidence type="ECO:0000313" key="1">
    <source>
        <dbReference type="EMBL" id="KAL5108155.1"/>
    </source>
</evidence>
<organism evidence="1 2">
    <name type="scientific">Taenia crassiceps</name>
    <dbReference type="NCBI Taxonomy" id="6207"/>
    <lineage>
        <taxon>Eukaryota</taxon>
        <taxon>Metazoa</taxon>
        <taxon>Spiralia</taxon>
        <taxon>Lophotrochozoa</taxon>
        <taxon>Platyhelminthes</taxon>
        <taxon>Cestoda</taxon>
        <taxon>Eucestoda</taxon>
        <taxon>Cyclophyllidea</taxon>
        <taxon>Taeniidae</taxon>
        <taxon>Taenia</taxon>
    </lineage>
</organism>
<gene>
    <name evidence="1" type="ORF">TcWFU_009127</name>
</gene>
<evidence type="ECO:0000313" key="2">
    <source>
        <dbReference type="Proteomes" id="UP001651158"/>
    </source>
</evidence>
<name>A0ABR4QES0_9CEST</name>
<protein>
    <submittedName>
        <fullName evidence="1">Uncharacterized protein</fullName>
    </submittedName>
</protein>
<keyword evidence="2" id="KW-1185">Reference proteome</keyword>